<dbReference type="InterPro" id="IPR036565">
    <property type="entry name" value="Mur-like_cat_sf"/>
</dbReference>
<dbReference type="KEGG" id="prt:AUC31_03115"/>
<dbReference type="SUPFAM" id="SSF53244">
    <property type="entry name" value="MurD-like peptide ligases, peptide-binding domain"/>
    <property type="match status" value="1"/>
</dbReference>
<comment type="catalytic activity">
    <reaction evidence="9">
        <text>(6S)-5,6,7,8-tetrahydrofolyl-(gamma-L-Glu)(n) + L-glutamate + ATP = (6S)-5,6,7,8-tetrahydrofolyl-(gamma-L-Glu)(n+1) + ADP + phosphate + H(+)</text>
        <dbReference type="Rhea" id="RHEA:10580"/>
        <dbReference type="Rhea" id="RHEA-COMP:14738"/>
        <dbReference type="Rhea" id="RHEA-COMP:14740"/>
        <dbReference type="ChEBI" id="CHEBI:15378"/>
        <dbReference type="ChEBI" id="CHEBI:29985"/>
        <dbReference type="ChEBI" id="CHEBI:30616"/>
        <dbReference type="ChEBI" id="CHEBI:43474"/>
        <dbReference type="ChEBI" id="CHEBI:141005"/>
        <dbReference type="ChEBI" id="CHEBI:456216"/>
        <dbReference type="EC" id="6.3.2.17"/>
    </reaction>
</comment>
<dbReference type="PIRSF" id="PIRSF001563">
    <property type="entry name" value="Folylpolyglu_synth"/>
    <property type="match status" value="1"/>
</dbReference>
<dbReference type="InterPro" id="IPR036615">
    <property type="entry name" value="Mur_ligase_C_dom_sf"/>
</dbReference>
<protein>
    <recommendedName>
        <fullName evidence="2">tetrahydrofolate synthase</fullName>
        <ecNumber evidence="2">6.3.2.17</ecNumber>
    </recommendedName>
    <alternativeName>
        <fullName evidence="8">Tetrahydrofolylpolyglutamate synthase</fullName>
    </alternativeName>
</protein>
<dbReference type="AlphaFoldDB" id="A0A0U2ZAV1"/>
<comment type="similarity">
    <text evidence="1">Belongs to the folylpolyglutamate synthase family.</text>
</comment>
<keyword evidence="3" id="KW-0436">Ligase</keyword>
<dbReference type="Proteomes" id="UP000067683">
    <property type="component" value="Chromosome"/>
</dbReference>
<evidence type="ECO:0000256" key="6">
    <source>
        <dbReference type="ARBA" id="ARBA00022840"/>
    </source>
</evidence>
<dbReference type="InterPro" id="IPR001645">
    <property type="entry name" value="Folylpolyglutamate_synth"/>
</dbReference>
<dbReference type="GO" id="GO:0004326">
    <property type="term" value="F:tetrahydrofolylpolyglutamate synthase activity"/>
    <property type="evidence" value="ECO:0007669"/>
    <property type="project" value="UniProtKB-EC"/>
</dbReference>
<dbReference type="SUPFAM" id="SSF53623">
    <property type="entry name" value="MurD-like peptide ligases, catalytic domain"/>
    <property type="match status" value="1"/>
</dbReference>
<dbReference type="PROSITE" id="PS01012">
    <property type="entry name" value="FOLYLPOLYGLU_SYNT_2"/>
    <property type="match status" value="1"/>
</dbReference>
<dbReference type="STRING" id="200991.AUC31_03115"/>
<evidence type="ECO:0000313" key="12">
    <source>
        <dbReference type="EMBL" id="ALS74309.1"/>
    </source>
</evidence>
<keyword evidence="7" id="KW-0460">Magnesium</keyword>
<feature type="domain" description="Mur ligase C-terminal" evidence="10">
    <location>
        <begin position="273"/>
        <end position="345"/>
    </location>
</feature>
<dbReference type="NCBIfam" id="TIGR01499">
    <property type="entry name" value="folC"/>
    <property type="match status" value="1"/>
</dbReference>
<dbReference type="InterPro" id="IPR018109">
    <property type="entry name" value="Folylpolyglutamate_synth_CS"/>
</dbReference>
<dbReference type="PROSITE" id="PS01011">
    <property type="entry name" value="FOLYLPOLYGLU_SYNT_1"/>
    <property type="match status" value="1"/>
</dbReference>
<evidence type="ECO:0000256" key="7">
    <source>
        <dbReference type="ARBA" id="ARBA00022842"/>
    </source>
</evidence>
<evidence type="ECO:0000259" key="10">
    <source>
        <dbReference type="Pfam" id="PF02875"/>
    </source>
</evidence>
<evidence type="ECO:0000256" key="1">
    <source>
        <dbReference type="ARBA" id="ARBA00008276"/>
    </source>
</evidence>
<sequence>MITGLDHYKDKWGVQSDASIQPGLEAMESALAELRNPHHGLPFIYIAGTNGKGSTAAFVSSILMAHGKRVGNFFSPAIEDIHDQIQIDRLPVAAADFDQAMEQLATVKTPLTDFELLTVLAFLIFKDKKPDFIIIEAGMGGRFDSTNVIDPLIAIITSISKEHTVFLGDTIKEIAWHKAGIIKQDKPVVIGPLPELAFEQVDAIAKEKNAPVSKVLEAYKGPLKLKGKHQKINASLAWTATEQVLGRFFEEQKAVSGLAQAAISFRFEEVFPQVIFDGAHNEASIDALVKTVQENYPNQKIHIVMGLIQGKDYLSILKSLENIAARFTFINFEDERAMSAQILFSENISKIKTIQNDYDILPVYEDIEVTIVTGSLYLLSILKQQNYEMFRLYKNR</sequence>
<dbReference type="Pfam" id="PF08245">
    <property type="entry name" value="Mur_ligase_M"/>
    <property type="match status" value="1"/>
</dbReference>
<dbReference type="EMBL" id="CP013659">
    <property type="protein sequence ID" value="ALS74309.1"/>
    <property type="molecule type" value="Genomic_DNA"/>
</dbReference>
<evidence type="ECO:0000313" key="13">
    <source>
        <dbReference type="Proteomes" id="UP000067683"/>
    </source>
</evidence>
<dbReference type="GO" id="GO:0046872">
    <property type="term" value="F:metal ion binding"/>
    <property type="evidence" value="ECO:0007669"/>
    <property type="project" value="UniProtKB-KW"/>
</dbReference>
<dbReference type="InterPro" id="IPR013221">
    <property type="entry name" value="Mur_ligase_cen"/>
</dbReference>
<evidence type="ECO:0000256" key="9">
    <source>
        <dbReference type="ARBA" id="ARBA00047493"/>
    </source>
</evidence>
<keyword evidence="13" id="KW-1185">Reference proteome</keyword>
<evidence type="ECO:0000256" key="5">
    <source>
        <dbReference type="ARBA" id="ARBA00022741"/>
    </source>
</evidence>
<dbReference type="GO" id="GO:0005737">
    <property type="term" value="C:cytoplasm"/>
    <property type="evidence" value="ECO:0007669"/>
    <property type="project" value="TreeGrafter"/>
</dbReference>
<dbReference type="GO" id="GO:0005524">
    <property type="term" value="F:ATP binding"/>
    <property type="evidence" value="ECO:0007669"/>
    <property type="project" value="UniProtKB-KW"/>
</dbReference>
<dbReference type="PANTHER" id="PTHR11136">
    <property type="entry name" value="FOLYLPOLYGLUTAMATE SYNTHASE-RELATED"/>
    <property type="match status" value="1"/>
</dbReference>
<dbReference type="OrthoDB" id="9809356at2"/>
<evidence type="ECO:0000256" key="8">
    <source>
        <dbReference type="ARBA" id="ARBA00030592"/>
    </source>
</evidence>
<proteinExistence type="inferred from homology"/>
<dbReference type="GO" id="GO:0008841">
    <property type="term" value="F:dihydrofolate synthase activity"/>
    <property type="evidence" value="ECO:0007669"/>
    <property type="project" value="TreeGrafter"/>
</dbReference>
<gene>
    <name evidence="12" type="ORF">AUC31_03115</name>
</gene>
<keyword evidence="4" id="KW-0479">Metal-binding</keyword>
<keyword evidence="6" id="KW-0067">ATP-binding</keyword>
<dbReference type="Pfam" id="PF02875">
    <property type="entry name" value="Mur_ligase_C"/>
    <property type="match status" value="1"/>
</dbReference>
<dbReference type="EC" id="6.3.2.17" evidence="2"/>
<keyword evidence="5" id="KW-0547">Nucleotide-binding</keyword>
<dbReference type="Gene3D" id="3.90.190.20">
    <property type="entry name" value="Mur ligase, C-terminal domain"/>
    <property type="match status" value="1"/>
</dbReference>
<feature type="domain" description="Mur ligase central" evidence="11">
    <location>
        <begin position="46"/>
        <end position="211"/>
    </location>
</feature>
<organism evidence="12 13">
    <name type="scientific">Planococcus rifietoensis</name>
    <dbReference type="NCBI Taxonomy" id="200991"/>
    <lineage>
        <taxon>Bacteria</taxon>
        <taxon>Bacillati</taxon>
        <taxon>Bacillota</taxon>
        <taxon>Bacilli</taxon>
        <taxon>Bacillales</taxon>
        <taxon>Caryophanaceae</taxon>
        <taxon>Planococcus</taxon>
    </lineage>
</organism>
<name>A0A0U2ZAV1_9BACL</name>
<accession>A0A0U2ZAV1</accession>
<evidence type="ECO:0000256" key="2">
    <source>
        <dbReference type="ARBA" id="ARBA00013025"/>
    </source>
</evidence>
<reference evidence="12" key="1">
    <citation type="submission" date="2016-01" db="EMBL/GenBank/DDBJ databases">
        <title>Complete genome of Planococcus rifietoensis type strain M8.</title>
        <authorList>
            <person name="See-Too W.S."/>
        </authorList>
    </citation>
    <scope>NUCLEOTIDE SEQUENCE [LARGE SCALE GENOMIC DNA]</scope>
    <source>
        <strain evidence="12">M8</strain>
    </source>
</reference>
<evidence type="ECO:0000256" key="4">
    <source>
        <dbReference type="ARBA" id="ARBA00022723"/>
    </source>
</evidence>
<dbReference type="InterPro" id="IPR004101">
    <property type="entry name" value="Mur_ligase_C"/>
</dbReference>
<evidence type="ECO:0000259" key="11">
    <source>
        <dbReference type="Pfam" id="PF08245"/>
    </source>
</evidence>
<evidence type="ECO:0000256" key="3">
    <source>
        <dbReference type="ARBA" id="ARBA00022598"/>
    </source>
</evidence>
<dbReference type="Gene3D" id="3.40.1190.10">
    <property type="entry name" value="Mur-like, catalytic domain"/>
    <property type="match status" value="1"/>
</dbReference>
<dbReference type="PANTHER" id="PTHR11136:SF0">
    <property type="entry name" value="DIHYDROFOLATE SYNTHETASE-RELATED"/>
    <property type="match status" value="1"/>
</dbReference>